<accession>A0ACC2WFZ9</accession>
<reference evidence="1" key="1">
    <citation type="submission" date="2023-04" db="EMBL/GenBank/DDBJ databases">
        <title>Draft Genome sequencing of Naganishia species isolated from polar environments using Oxford Nanopore Technology.</title>
        <authorList>
            <person name="Leo P."/>
            <person name="Venkateswaran K."/>
        </authorList>
    </citation>
    <scope>NUCLEOTIDE SEQUENCE</scope>
    <source>
        <strain evidence="1">MNA-CCFEE 5425</strain>
    </source>
</reference>
<protein>
    <submittedName>
        <fullName evidence="1">Uncharacterized protein</fullName>
    </submittedName>
</protein>
<keyword evidence="2" id="KW-1185">Reference proteome</keyword>
<comment type="caution">
    <text evidence="1">The sequence shown here is derived from an EMBL/GenBank/DDBJ whole genome shotgun (WGS) entry which is preliminary data.</text>
</comment>
<dbReference type="EMBL" id="JASBWU010000036">
    <property type="protein sequence ID" value="KAJ9110710.1"/>
    <property type="molecule type" value="Genomic_DNA"/>
</dbReference>
<organism evidence="1 2">
    <name type="scientific">Naganishia vaughanmartiniae</name>
    <dbReference type="NCBI Taxonomy" id="1424756"/>
    <lineage>
        <taxon>Eukaryota</taxon>
        <taxon>Fungi</taxon>
        <taxon>Dikarya</taxon>
        <taxon>Basidiomycota</taxon>
        <taxon>Agaricomycotina</taxon>
        <taxon>Tremellomycetes</taxon>
        <taxon>Filobasidiales</taxon>
        <taxon>Filobasidiaceae</taxon>
        <taxon>Naganishia</taxon>
    </lineage>
</organism>
<gene>
    <name evidence="1" type="ORF">QFC22_006688</name>
</gene>
<evidence type="ECO:0000313" key="2">
    <source>
        <dbReference type="Proteomes" id="UP001243375"/>
    </source>
</evidence>
<sequence>MEVLLTDQEAVLVPTNPHIQQPEGLQTEQPVEQPAVQVEQPVEQPAEPSPGPSIEHATELQWYETELEHHTDYLNRWSAGAVTEGSDVPALFEFPQVANPNRITEEFPVEWTNTEKLKFFGSIARRSRWQPDLIAQDIGTKSQIDVLEYIQALEEEQQSLKAFSKPRKSNLRSSGWINGLAPAAREMSEGWVAWEEEMSEQLTAKESQPRAEMPLAVDSQYQIQRLTNIAKGCRAEGREMDKASDRDLNALRPNRLKLLQNAKREMDETMDKFKLECATQVIRKVLRACDENGLRVLDVVVKQVREVHQRNINGAINAKTRDPASIPGDSQPAPPATISAFTDADTACTPVPCGKQSHVDLDLQSHKAAHQSHPADDFEKQAAKLAKEEREKARLKYLAQVPIRKLSNEQKQEKTMLGARIRMRERKRRMAGVEREGSKRKRNKDTDEEKTSLSKRLRRDREEQERLDYLTRLKMGKTVDVTATEDEPRKLTEDEKREFKTLQARIHGRNRYRSRVAENLRIAVKQEVELSSTSTSRHGFHNDMKTTSHSPATQESEDPAGLSTGNDTHAGRETKRKIGRPRKIRPQEKEEVFSDENKGERDGKRQTFKISADRNAEESRRANQFDDNGVGVTYFRLDLKRHYDAKVNEVTSFIDCFNDEFEMELRTLLKTGVSAIGRILMGSRYTPLLFAFAIRCRMELLDNQQLINLLKRTQSEGSASFIDLTQILDSFEIIVDNIRRWMELCVELTDNARRPATAPRDVTADIAHRVLSMVANAATMEEAEADLGRAPTKMNGIRQESRVLDVDWVDLVDPSDEFQEDALAEQDEAFVAADDNLAQVDQQQDAMDALEDEEYEERLERASRRPNDVRMGNDAIPVLEHDVFDWQMYECEEHSRWVERQKKIRDGMLPESWPIDVSAAAVSVGDKPAPTRMKRDLEGPRSVLRAAIYEYDRQRWRRNKRLQDPMYRLGGVHRAAGIHETAAVVESSDGYDFEKDSEASDDNEEEEVSETEIDDGDDD</sequence>
<name>A0ACC2WFZ9_9TREE</name>
<proteinExistence type="predicted"/>
<evidence type="ECO:0000313" key="1">
    <source>
        <dbReference type="EMBL" id="KAJ9110710.1"/>
    </source>
</evidence>
<dbReference type="Proteomes" id="UP001243375">
    <property type="component" value="Unassembled WGS sequence"/>
</dbReference>